<evidence type="ECO:0000313" key="1">
    <source>
        <dbReference type="EMBL" id="PHV69227.1"/>
    </source>
</evidence>
<name>A0AC61D9L0_9FIRM</name>
<accession>A0AC61D9L0</accession>
<keyword evidence="2" id="KW-1185">Reference proteome</keyword>
<evidence type="ECO:0000313" key="2">
    <source>
        <dbReference type="Proteomes" id="UP000224460"/>
    </source>
</evidence>
<comment type="caution">
    <text evidence="1">The sequence shown here is derived from an EMBL/GenBank/DDBJ whole genome shotgun (WGS) entry which is preliminary data.</text>
</comment>
<sequence length="246" mass="29713">MPYIESRCVAGKTVEIEKYYTSMYKKKGLKREQKKEITKEEQKKVNSRQAEKKLRRLLNANFQGGDFHLVLDYRKEDRPKSNEELKEHARKYLRELRKEYKKLGLELKYVHVMEIGSKGAMHHHLVINSIDTKILARLWKYGRVHVNLLDESGQYKKLASYLMKYTDRVRGTEEQIQSKRWNSSRNLIHPEPIKRIITTKSWYREEAKDVKGYYIDKETIDKRIHEFTGYPYFTYTLVKMERRRET</sequence>
<gene>
    <name evidence="1" type="ORF">CS063_16940</name>
</gene>
<protein>
    <submittedName>
        <fullName evidence="1">Uncharacterized protein</fullName>
    </submittedName>
</protein>
<dbReference type="EMBL" id="PEDL01000041">
    <property type="protein sequence ID" value="PHV69227.1"/>
    <property type="molecule type" value="Genomic_DNA"/>
</dbReference>
<proteinExistence type="predicted"/>
<organism evidence="1 2">
    <name type="scientific">Sporanaerobium hydrogeniformans</name>
    <dbReference type="NCBI Taxonomy" id="3072179"/>
    <lineage>
        <taxon>Bacteria</taxon>
        <taxon>Bacillati</taxon>
        <taxon>Bacillota</taxon>
        <taxon>Clostridia</taxon>
        <taxon>Lachnospirales</taxon>
        <taxon>Lachnospiraceae</taxon>
        <taxon>Sporanaerobium</taxon>
    </lineage>
</organism>
<dbReference type="Proteomes" id="UP000224460">
    <property type="component" value="Unassembled WGS sequence"/>
</dbReference>
<reference evidence="1" key="1">
    <citation type="submission" date="2017-10" db="EMBL/GenBank/DDBJ databases">
        <title>Genome sequence of cellulolytic Lachnospiraceae bacterium XHS1971 isolated from hotspring sediment.</title>
        <authorList>
            <person name="Vasudevan G."/>
            <person name="Joshi A.J."/>
            <person name="Hivarkar S."/>
            <person name="Lanjekar V.B."/>
            <person name="Dhakephalkar P.K."/>
            <person name="Dagar S."/>
        </authorList>
    </citation>
    <scope>NUCLEOTIDE SEQUENCE</scope>
    <source>
        <strain evidence="1">XHS1971</strain>
    </source>
</reference>